<comment type="caution">
    <text evidence="5">The sequence shown here is derived from an EMBL/GenBank/DDBJ whole genome shotgun (WGS) entry which is preliminary data.</text>
</comment>
<proteinExistence type="predicted"/>
<dbReference type="PANTHER" id="PTHR12224">
    <property type="entry name" value="BETA-1,4-MANNOSYL-GLYCOPROTEIN BETA-1,4-N-ACETYLGLUCOSAMINYL-TRANSFERASE"/>
    <property type="match status" value="1"/>
</dbReference>
<dbReference type="AlphaFoldDB" id="A0AAE1G5D5"/>
<evidence type="ECO:0000259" key="3">
    <source>
        <dbReference type="PROSITE" id="PS01186"/>
    </source>
</evidence>
<evidence type="ECO:0000259" key="2">
    <source>
        <dbReference type="PROSITE" id="PS00022"/>
    </source>
</evidence>
<dbReference type="GO" id="GO:0006044">
    <property type="term" value="P:N-acetylglucosamine metabolic process"/>
    <property type="evidence" value="ECO:0007669"/>
    <property type="project" value="TreeGrafter"/>
</dbReference>
<dbReference type="InterPro" id="IPR006813">
    <property type="entry name" value="Glyco_trans_17"/>
</dbReference>
<keyword evidence="1" id="KW-0472">Membrane</keyword>
<evidence type="ECO:0000256" key="1">
    <source>
        <dbReference type="SAM" id="Phobius"/>
    </source>
</evidence>
<dbReference type="EMBL" id="JAWQEG010000785">
    <property type="protein sequence ID" value="KAK3885620.1"/>
    <property type="molecule type" value="Genomic_DNA"/>
</dbReference>
<evidence type="ECO:0000313" key="4">
    <source>
        <dbReference type="EMBL" id="KAK3856908.1"/>
    </source>
</evidence>
<dbReference type="PROSITE" id="PS00022">
    <property type="entry name" value="EGF_1"/>
    <property type="match status" value="1"/>
</dbReference>
<dbReference type="InterPro" id="IPR000742">
    <property type="entry name" value="EGF"/>
</dbReference>
<dbReference type="PROSITE" id="PS01186">
    <property type="entry name" value="EGF_2"/>
    <property type="match status" value="1"/>
</dbReference>
<dbReference type="Proteomes" id="UP001286313">
    <property type="component" value="Unassembled WGS sequence"/>
</dbReference>
<organism evidence="5 6">
    <name type="scientific">Petrolisthes cinctipes</name>
    <name type="common">Flat porcelain crab</name>
    <dbReference type="NCBI Taxonomy" id="88211"/>
    <lineage>
        <taxon>Eukaryota</taxon>
        <taxon>Metazoa</taxon>
        <taxon>Ecdysozoa</taxon>
        <taxon>Arthropoda</taxon>
        <taxon>Crustacea</taxon>
        <taxon>Multicrustacea</taxon>
        <taxon>Malacostraca</taxon>
        <taxon>Eumalacostraca</taxon>
        <taxon>Eucarida</taxon>
        <taxon>Decapoda</taxon>
        <taxon>Pleocyemata</taxon>
        <taxon>Anomura</taxon>
        <taxon>Galatheoidea</taxon>
        <taxon>Porcellanidae</taxon>
        <taxon>Petrolisthes</taxon>
    </lineage>
</organism>
<feature type="domain" description="EGF-like" evidence="2 3">
    <location>
        <begin position="84"/>
        <end position="95"/>
    </location>
</feature>
<dbReference type="GO" id="GO:0003830">
    <property type="term" value="F:beta-1,4-mannosylglycoprotein 4-beta-N-acetylglucosaminyltransferase activity"/>
    <property type="evidence" value="ECO:0007669"/>
    <property type="project" value="InterPro"/>
</dbReference>
<dbReference type="PANTHER" id="PTHR12224:SF0">
    <property type="entry name" value="BETA-1,4-MANNOSYL-GLYCOPROTEIN 4-BETA-N-ACETYLGLUCOSAMINYLTRANSFERASE"/>
    <property type="match status" value="1"/>
</dbReference>
<accession>A0AAE1G5D5</accession>
<dbReference type="EMBL" id="JAWQEG010005756">
    <property type="protein sequence ID" value="KAK3856908.1"/>
    <property type="molecule type" value="Genomic_DNA"/>
</dbReference>
<evidence type="ECO:0000313" key="5">
    <source>
        <dbReference type="EMBL" id="KAK3885620.1"/>
    </source>
</evidence>
<keyword evidence="1" id="KW-1133">Transmembrane helix</keyword>
<keyword evidence="1" id="KW-0812">Transmembrane</keyword>
<evidence type="ECO:0000313" key="6">
    <source>
        <dbReference type="Proteomes" id="UP001286313"/>
    </source>
</evidence>
<keyword evidence="6" id="KW-1185">Reference proteome</keyword>
<gene>
    <name evidence="5" type="ORF">Pcinc_010178</name>
    <name evidence="4" type="ORF">Pcinc_036808</name>
</gene>
<sequence>MVRLRVRCRCITVALIILHIFLGIWYFSQPLDSHHHFLQRGESPSGQKILHLRDQPHTVHFVSSGNELCVREGTNEEASSGGKCVCIPGWKGRRCGVPEVLQRVGWMHVPGVIKNLQLRRRAKRLIMISPFTLEFDIFETNVLGLSDLVDVFVVGEVNDTTTTFSPSFGTANASASNVTDPHITPAVSSTNHTIPSLPLLSRLQGGWLREHQHKIVYVPVLESDFKGGGSFLQTLVYFAVRLVSDLRPDDLLLLTTGEEILRRDVTVFLKLFHGYPMPVRCRYKQHLYGFFWQVEEGMEKNIMTNSKENLDKEKMNNATINQPNICAVSIHFFSNAFEYQVSQLHNGKVPKETRAFLSTADEPYLDWTIEKAGWRCHICLSVQSIFHKFLNTPLAQQPNWFSESPSSMLPFIQRLIKFGQNENLEKVGTARLPSQETVPPYIWQNKKNFAHLTKNPYETISIQNLE</sequence>
<dbReference type="GO" id="GO:0016020">
    <property type="term" value="C:membrane"/>
    <property type="evidence" value="ECO:0007669"/>
    <property type="project" value="InterPro"/>
</dbReference>
<protein>
    <recommendedName>
        <fullName evidence="2 3">EGF-like domain-containing protein</fullName>
    </recommendedName>
</protein>
<name>A0AAE1G5D5_PETCI</name>
<feature type="transmembrane region" description="Helical" evidence="1">
    <location>
        <begin position="7"/>
        <end position="27"/>
    </location>
</feature>
<reference evidence="5" key="1">
    <citation type="submission" date="2023-10" db="EMBL/GenBank/DDBJ databases">
        <title>Genome assemblies of two species of porcelain crab, Petrolisthes cinctipes and Petrolisthes manimaculis (Anomura: Porcellanidae).</title>
        <authorList>
            <person name="Angst P."/>
        </authorList>
    </citation>
    <scope>NUCLEOTIDE SEQUENCE</scope>
    <source>
        <strain evidence="5">PB745_01</strain>
        <tissue evidence="5">Gill</tissue>
    </source>
</reference>